<keyword evidence="5" id="KW-0677">Repeat</keyword>
<proteinExistence type="inferred from homology"/>
<dbReference type="InterPro" id="IPR044712">
    <property type="entry name" value="SLC25A32-like"/>
</dbReference>
<dbReference type="RefSeq" id="XP_022457485.1">
    <property type="nucleotide sequence ID" value="XM_022603622.1"/>
</dbReference>
<evidence type="ECO:0000313" key="11">
    <source>
        <dbReference type="EMBL" id="CDK25473.1"/>
    </source>
</evidence>
<evidence type="ECO:0000256" key="1">
    <source>
        <dbReference type="ARBA" id="ARBA00004141"/>
    </source>
</evidence>
<keyword evidence="3 9" id="KW-0813">Transport</keyword>
<feature type="transmembrane region" description="Helical" evidence="10">
    <location>
        <begin position="135"/>
        <end position="156"/>
    </location>
</feature>
<keyword evidence="12" id="KW-1185">Reference proteome</keyword>
<dbReference type="PANTHER" id="PTHR45683">
    <property type="entry name" value="MITOCHONDRIAL NICOTINAMIDE ADENINE DINUCLEOTIDE TRANSPORTER 1-RELATED-RELATED"/>
    <property type="match status" value="1"/>
</dbReference>
<dbReference type="GO" id="GO:0015230">
    <property type="term" value="F:FAD transmembrane transporter activity"/>
    <property type="evidence" value="ECO:0007669"/>
    <property type="project" value="EnsemblFungi"/>
</dbReference>
<evidence type="ECO:0000256" key="7">
    <source>
        <dbReference type="ARBA" id="ARBA00023136"/>
    </source>
</evidence>
<feature type="transmembrane region" description="Helical" evidence="10">
    <location>
        <begin position="92"/>
        <end position="115"/>
    </location>
</feature>
<dbReference type="PROSITE" id="PS50920">
    <property type="entry name" value="SOLCAR"/>
    <property type="match status" value="3"/>
</dbReference>
<reference evidence="11" key="2">
    <citation type="submission" date="2014-02" db="EMBL/GenBank/DDBJ databases">
        <title>Complete DNA sequence of /Kuraishia capsulata/ illustrates novel genomic features among budding yeasts (/Saccharomycotina/).</title>
        <authorList>
            <person name="Morales L."/>
            <person name="Noel B."/>
            <person name="Porcel B."/>
            <person name="Marcet-Houben M."/>
            <person name="Hullo M-F."/>
            <person name="Sacerdot C."/>
            <person name="Tekaia F."/>
            <person name="Leh-Louis V."/>
            <person name="Despons L."/>
            <person name="Khanna V."/>
            <person name="Aury J-M."/>
            <person name="Barbe V."/>
            <person name="Couloux A."/>
            <person name="Labadie K."/>
            <person name="Pelletier E."/>
            <person name="Souciet J-L."/>
            <person name="Boekhout T."/>
            <person name="Gabaldon T."/>
            <person name="Wincker P."/>
            <person name="Dujon B."/>
        </authorList>
    </citation>
    <scope>NUCLEOTIDE SEQUENCE</scope>
    <source>
        <strain evidence="11">CBS 1993</strain>
    </source>
</reference>
<evidence type="ECO:0000256" key="10">
    <source>
        <dbReference type="SAM" id="Phobius"/>
    </source>
</evidence>
<dbReference type="AlphaFoldDB" id="W6MI00"/>
<evidence type="ECO:0000313" key="12">
    <source>
        <dbReference type="Proteomes" id="UP000019384"/>
    </source>
</evidence>
<protein>
    <submittedName>
        <fullName evidence="11">Uncharacterized protein</fullName>
    </submittedName>
</protein>
<dbReference type="STRING" id="1382522.W6MI00"/>
<organism evidence="11 12">
    <name type="scientific">Kuraishia capsulata CBS 1993</name>
    <dbReference type="NCBI Taxonomy" id="1382522"/>
    <lineage>
        <taxon>Eukaryota</taxon>
        <taxon>Fungi</taxon>
        <taxon>Dikarya</taxon>
        <taxon>Ascomycota</taxon>
        <taxon>Saccharomycotina</taxon>
        <taxon>Pichiomycetes</taxon>
        <taxon>Pichiales</taxon>
        <taxon>Pichiaceae</taxon>
        <taxon>Kuraishia</taxon>
    </lineage>
</organism>
<keyword evidence="4 8" id="KW-0812">Transmembrane</keyword>
<feature type="repeat" description="Solcar" evidence="8">
    <location>
        <begin position="133"/>
        <end position="217"/>
    </location>
</feature>
<comment type="similarity">
    <text evidence="2 9">Belongs to the mitochondrial carrier (TC 2.A.29) family.</text>
</comment>
<gene>
    <name evidence="11" type="ORF">KUCA_T00001443001</name>
</gene>
<evidence type="ECO:0000256" key="4">
    <source>
        <dbReference type="ARBA" id="ARBA00022692"/>
    </source>
</evidence>
<evidence type="ECO:0000256" key="8">
    <source>
        <dbReference type="PROSITE-ProRule" id="PRU00282"/>
    </source>
</evidence>
<dbReference type="Gene3D" id="1.50.40.10">
    <property type="entry name" value="Mitochondrial carrier domain"/>
    <property type="match status" value="2"/>
</dbReference>
<dbReference type="OrthoDB" id="428293at2759"/>
<evidence type="ECO:0000256" key="5">
    <source>
        <dbReference type="ARBA" id="ARBA00022737"/>
    </source>
</evidence>
<feature type="repeat" description="Solcar" evidence="8">
    <location>
        <begin position="226"/>
        <end position="312"/>
    </location>
</feature>
<sequence>MSQIQQQGEIPKGVSPNLLNKTTVEALSGLSAGFITTIITHPLDLLKLRMQLDTTNWRSPWNRIRVLSGELLANSVDAETKKLKVGSFTKELYRGITPNLIGSTSAWGLYFMFYYEYKKLIATMGSKKELDSGEYLASGFAAGISTSLITNPIWVLKTRIISTSRKAPGAYLSTLDGARRILKEEGILGFWKGLPPALISVSQGALQFSIYDTMKTSILKQQEDNLTTFQYIYTSAISKMVSTVALYPFQVMRSRLQGYTAIDQPKTMIQVAKKLVKKEGFTGFYKGVVPNLIRVVPATCITFVVYENARTALS</sequence>
<dbReference type="GeneID" id="34518873"/>
<accession>W6MI00</accession>
<evidence type="ECO:0000256" key="3">
    <source>
        <dbReference type="ARBA" id="ARBA00022448"/>
    </source>
</evidence>
<dbReference type="HOGENOM" id="CLU_015166_6_4_1"/>
<keyword evidence="7 8" id="KW-0472">Membrane</keyword>
<reference evidence="11" key="1">
    <citation type="submission" date="2013-12" db="EMBL/GenBank/DDBJ databases">
        <authorList>
            <person name="Genoscope - CEA"/>
        </authorList>
    </citation>
    <scope>NUCLEOTIDE SEQUENCE</scope>
    <source>
        <strain evidence="11">CBS 1993</strain>
    </source>
</reference>
<evidence type="ECO:0000256" key="9">
    <source>
        <dbReference type="RuleBase" id="RU000488"/>
    </source>
</evidence>
<dbReference type="Pfam" id="PF00153">
    <property type="entry name" value="Mito_carr"/>
    <property type="match status" value="3"/>
</dbReference>
<dbReference type="GO" id="GO:0005739">
    <property type="term" value="C:mitochondrion"/>
    <property type="evidence" value="ECO:0007669"/>
    <property type="project" value="EnsemblFungi"/>
</dbReference>
<dbReference type="GO" id="GO:0016020">
    <property type="term" value="C:membrane"/>
    <property type="evidence" value="ECO:0007669"/>
    <property type="project" value="UniProtKB-SubCell"/>
</dbReference>
<keyword evidence="6 10" id="KW-1133">Transmembrane helix</keyword>
<dbReference type="InterPro" id="IPR018108">
    <property type="entry name" value="MCP_transmembrane"/>
</dbReference>
<dbReference type="EMBL" id="HG793126">
    <property type="protein sequence ID" value="CDK25473.1"/>
    <property type="molecule type" value="Genomic_DNA"/>
</dbReference>
<evidence type="ECO:0000256" key="6">
    <source>
        <dbReference type="ARBA" id="ARBA00022989"/>
    </source>
</evidence>
<name>W6MI00_9ASCO</name>
<dbReference type="SUPFAM" id="SSF103506">
    <property type="entry name" value="Mitochondrial carrier"/>
    <property type="match status" value="1"/>
</dbReference>
<feature type="repeat" description="Solcar" evidence="8">
    <location>
        <begin position="20"/>
        <end position="120"/>
    </location>
</feature>
<comment type="subcellular location">
    <subcellularLocation>
        <location evidence="1">Membrane</location>
        <topology evidence="1">Multi-pass membrane protein</topology>
    </subcellularLocation>
</comment>
<evidence type="ECO:0000256" key="2">
    <source>
        <dbReference type="ARBA" id="ARBA00006375"/>
    </source>
</evidence>
<dbReference type="InterPro" id="IPR023395">
    <property type="entry name" value="MCP_dom_sf"/>
</dbReference>
<dbReference type="Proteomes" id="UP000019384">
    <property type="component" value="Unassembled WGS sequence"/>
</dbReference>